<name>A0AAN7NN72_MYCAM</name>
<comment type="caution">
    <text evidence="1">The sequence shown here is derived from an EMBL/GenBank/DDBJ whole genome shotgun (WGS) entry which is preliminary data.</text>
</comment>
<dbReference type="AlphaFoldDB" id="A0AAN7NN72"/>
<proteinExistence type="predicted"/>
<sequence length="174" mass="20402">MEVIRGLEHLSYDERLRELGLLSLEKIRHGQDLINIYKYLKGGCKEEMRGNRHKLKHRRCCLNTRKHFFTTRMTEHWQGLPREVAASLSLEMFKHCLDLTLLLPELYTDEANSEDLHNEDFIKKGTFPYSPLLTSQSATHILTTFFVLIHSNYLTAYLLTTPKYATQRGHPARK</sequence>
<accession>A0AAN7NN72</accession>
<organism evidence="1 2">
    <name type="scientific">Mycteria americana</name>
    <name type="common">Wood stork</name>
    <dbReference type="NCBI Taxonomy" id="33587"/>
    <lineage>
        <taxon>Eukaryota</taxon>
        <taxon>Metazoa</taxon>
        <taxon>Chordata</taxon>
        <taxon>Craniata</taxon>
        <taxon>Vertebrata</taxon>
        <taxon>Euteleostomi</taxon>
        <taxon>Archelosauria</taxon>
        <taxon>Archosauria</taxon>
        <taxon>Dinosauria</taxon>
        <taxon>Saurischia</taxon>
        <taxon>Theropoda</taxon>
        <taxon>Coelurosauria</taxon>
        <taxon>Aves</taxon>
        <taxon>Neognathae</taxon>
        <taxon>Neoaves</taxon>
        <taxon>Aequornithes</taxon>
        <taxon>Ciconiiformes</taxon>
        <taxon>Ciconiidae</taxon>
        <taxon>Mycteria</taxon>
    </lineage>
</organism>
<reference evidence="1 2" key="1">
    <citation type="journal article" date="2023" name="J. Hered.">
        <title>Chromosome-level genome of the wood stork (Mycteria americana) provides insight into avian chromosome evolution.</title>
        <authorList>
            <person name="Flamio R. Jr."/>
            <person name="Ramstad K.M."/>
        </authorList>
    </citation>
    <scope>NUCLEOTIDE SEQUENCE [LARGE SCALE GENOMIC DNA]</scope>
    <source>
        <strain evidence="1">JAX WOST 10</strain>
    </source>
</reference>
<protein>
    <submittedName>
        <fullName evidence="1">Uncharacterized protein</fullName>
    </submittedName>
</protein>
<evidence type="ECO:0000313" key="1">
    <source>
        <dbReference type="EMBL" id="KAK4827454.1"/>
    </source>
</evidence>
<evidence type="ECO:0000313" key="2">
    <source>
        <dbReference type="Proteomes" id="UP001333110"/>
    </source>
</evidence>
<keyword evidence="2" id="KW-1185">Reference proteome</keyword>
<dbReference type="Proteomes" id="UP001333110">
    <property type="component" value="Unassembled WGS sequence"/>
</dbReference>
<dbReference type="EMBL" id="JAUNZN010000002">
    <property type="protein sequence ID" value="KAK4827454.1"/>
    <property type="molecule type" value="Genomic_DNA"/>
</dbReference>
<gene>
    <name evidence="1" type="ORF">QYF61_018175</name>
</gene>